<reference evidence="4" key="1">
    <citation type="journal article" date="2019" name="Int. J. Syst. Evol. Microbiol.">
        <title>The Global Catalogue of Microorganisms (GCM) 10K type strain sequencing project: providing services to taxonomists for standard genome sequencing and annotation.</title>
        <authorList>
            <consortium name="The Broad Institute Genomics Platform"/>
            <consortium name="The Broad Institute Genome Sequencing Center for Infectious Disease"/>
            <person name="Wu L."/>
            <person name="Ma J."/>
        </authorList>
    </citation>
    <scope>NUCLEOTIDE SEQUENCE [LARGE SCALE GENOMIC DNA]</scope>
    <source>
        <strain evidence="4">JCM 12763</strain>
    </source>
</reference>
<dbReference type="InterPro" id="IPR001584">
    <property type="entry name" value="Integrase_cat-core"/>
</dbReference>
<feature type="region of interest" description="Disordered" evidence="1">
    <location>
        <begin position="104"/>
        <end position="124"/>
    </location>
</feature>
<dbReference type="EMBL" id="JBHSPT010000055">
    <property type="protein sequence ID" value="MFC6058388.1"/>
    <property type="molecule type" value="Genomic_DNA"/>
</dbReference>
<evidence type="ECO:0000313" key="4">
    <source>
        <dbReference type="Proteomes" id="UP001596242"/>
    </source>
</evidence>
<evidence type="ECO:0000313" key="3">
    <source>
        <dbReference type="EMBL" id="MFC6058388.1"/>
    </source>
</evidence>
<feature type="region of interest" description="Disordered" evidence="1">
    <location>
        <begin position="59"/>
        <end position="82"/>
    </location>
</feature>
<accession>A0ABW1M5E8</accession>
<name>A0ABW1M5E8_9ACTN</name>
<dbReference type="Proteomes" id="UP001596242">
    <property type="component" value="Unassembled WGS sequence"/>
</dbReference>
<evidence type="ECO:0000259" key="2">
    <source>
        <dbReference type="Pfam" id="PF13333"/>
    </source>
</evidence>
<feature type="compositionally biased region" description="Polar residues" evidence="1">
    <location>
        <begin position="71"/>
        <end position="82"/>
    </location>
</feature>
<dbReference type="RefSeq" id="WP_386401101.1">
    <property type="nucleotide sequence ID" value="NZ_JBHSPT010000055.1"/>
</dbReference>
<keyword evidence="4" id="KW-1185">Reference proteome</keyword>
<proteinExistence type="predicted"/>
<evidence type="ECO:0000256" key="1">
    <source>
        <dbReference type="SAM" id="MobiDB-lite"/>
    </source>
</evidence>
<feature type="domain" description="Integrase catalytic" evidence="2">
    <location>
        <begin position="3"/>
        <end position="51"/>
    </location>
</feature>
<sequence length="124" mass="13787">MLIKTECIRGRTFDTRAEANLALFEYLDGFYNPRRIQKRLGYLSPIEYEEKHYANQAAAEPVNLKPPQPILTGQSATPAQRGNLSHAVLQRPGRRFLPALRPSAAPEVRHDGGGQLQLHDAVAG</sequence>
<dbReference type="Pfam" id="PF13333">
    <property type="entry name" value="rve_2"/>
    <property type="match status" value="1"/>
</dbReference>
<organism evidence="3 4">
    <name type="scientific">Streptomyces pratens</name>
    <dbReference type="NCBI Taxonomy" id="887456"/>
    <lineage>
        <taxon>Bacteria</taxon>
        <taxon>Bacillati</taxon>
        <taxon>Actinomycetota</taxon>
        <taxon>Actinomycetes</taxon>
        <taxon>Kitasatosporales</taxon>
        <taxon>Streptomycetaceae</taxon>
        <taxon>Streptomyces</taxon>
    </lineage>
</organism>
<protein>
    <submittedName>
        <fullName evidence="3">IS3 family transposase</fullName>
    </submittedName>
</protein>
<gene>
    <name evidence="3" type="ORF">ACFP50_23915</name>
</gene>
<comment type="caution">
    <text evidence="3">The sequence shown here is derived from an EMBL/GenBank/DDBJ whole genome shotgun (WGS) entry which is preliminary data.</text>
</comment>